<keyword evidence="5" id="KW-0732">Signal</keyword>
<name>A0A291R0M0_9BACT</name>
<feature type="domain" description="TonB-dependent receptor plug" evidence="9">
    <location>
        <begin position="114"/>
        <end position="215"/>
    </location>
</feature>
<dbReference type="EMBL" id="CP023777">
    <property type="protein sequence ID" value="ATL49725.1"/>
    <property type="molecule type" value="Genomic_DNA"/>
</dbReference>
<gene>
    <name evidence="10" type="ORF">COR50_04110</name>
</gene>
<dbReference type="Gene3D" id="2.40.170.20">
    <property type="entry name" value="TonB-dependent receptor, beta-barrel domain"/>
    <property type="match status" value="1"/>
</dbReference>
<evidence type="ECO:0000256" key="6">
    <source>
        <dbReference type="ARBA" id="ARBA00023136"/>
    </source>
</evidence>
<dbReference type="InterPro" id="IPR008969">
    <property type="entry name" value="CarboxyPept-like_regulatory"/>
</dbReference>
<evidence type="ECO:0000256" key="8">
    <source>
        <dbReference type="PROSITE-ProRule" id="PRU01360"/>
    </source>
</evidence>
<evidence type="ECO:0000256" key="5">
    <source>
        <dbReference type="ARBA" id="ARBA00022729"/>
    </source>
</evidence>
<keyword evidence="10" id="KW-0675">Receptor</keyword>
<keyword evidence="4 8" id="KW-0812">Transmembrane</keyword>
<sequence>MVMSLLAVAQQQTTGTLSGTVLTGNQEPVPAATVQIRQLKKISQTDSKGKFQLAGIPLGEHTLEISIIGYKTIKKKVTVRSSNQALSFELTPTETSLEGVSVMGYSETQLSNRQAYNVTAIDAKKLHNSTLDIAHVLDRVTGVRVRESGGVGSDFNFSINGFSGSRVKFFLDGIPMENFGSSIQINNIPINFAERVEVYKGVVPVWLGSDALGGAVNIITGSKLRNFLDVSYSYGSFNTHRTNINAGITSKKGLTFQLNAFQNYSDNNYKVTVDAADIHTGQYYPNTTVRRFHDQYHNETLIAQTGFLDKQWADRFLVGITLGQNYKEIQTGARMVSVFGAWHTRGNTVMPTFKYQKDDLFIKGLNVAINANYNFGKENNIDTVYARYGWLGDSITFNGKGGERSRMYYKYGNNIATASATITYKINEKQLLAFNNVFSRFNRKGRDLLAPEDDKYQQPQKAGKNILGLSYKLDVNKKWSTTVFGKYIYQKSKTTFASDAGGEPTYKNMTTDINKPGYGIATSYYILPSLQAKLSYEKTNRMPENEDLFGDLINREKNFDLKPESSDNINLGISYSFKLDEDHRFITSAMGIYRKATDYIYYTFNNNQTKLIARNLDGVSNKGVEAEVRYSYKKFLAAGINFTYQDIRNLQKYDPGYTNVSEVYKDRMPNLPYMYGNADASVFIKNVFDKGDQLSIGYNMLYVHAFYLYWPSRGSSETKYGIPEQLSHDMNIVYAMKGGKYNISFECRNITDAMLYDNFSLQKPGRAFSAKLRYFISK</sequence>
<keyword evidence="3 8" id="KW-1134">Transmembrane beta strand</keyword>
<evidence type="ECO:0000256" key="2">
    <source>
        <dbReference type="ARBA" id="ARBA00022448"/>
    </source>
</evidence>
<dbReference type="SUPFAM" id="SSF49464">
    <property type="entry name" value="Carboxypeptidase regulatory domain-like"/>
    <property type="match status" value="1"/>
</dbReference>
<dbReference type="PANTHER" id="PTHR30069">
    <property type="entry name" value="TONB-DEPENDENT OUTER MEMBRANE RECEPTOR"/>
    <property type="match status" value="1"/>
</dbReference>
<dbReference type="Gene3D" id="2.60.40.1120">
    <property type="entry name" value="Carboxypeptidase-like, regulatory domain"/>
    <property type="match status" value="1"/>
</dbReference>
<dbReference type="GO" id="GO:0044718">
    <property type="term" value="P:siderophore transmembrane transport"/>
    <property type="evidence" value="ECO:0007669"/>
    <property type="project" value="TreeGrafter"/>
</dbReference>
<proteinExistence type="inferred from homology"/>
<evidence type="ECO:0000256" key="1">
    <source>
        <dbReference type="ARBA" id="ARBA00004571"/>
    </source>
</evidence>
<keyword evidence="6 8" id="KW-0472">Membrane</keyword>
<dbReference type="InterPro" id="IPR036942">
    <property type="entry name" value="Beta-barrel_TonB_sf"/>
</dbReference>
<organism evidence="10 11">
    <name type="scientific">Chitinophaga caeni</name>
    <dbReference type="NCBI Taxonomy" id="2029983"/>
    <lineage>
        <taxon>Bacteria</taxon>
        <taxon>Pseudomonadati</taxon>
        <taxon>Bacteroidota</taxon>
        <taxon>Chitinophagia</taxon>
        <taxon>Chitinophagales</taxon>
        <taxon>Chitinophagaceae</taxon>
        <taxon>Chitinophaga</taxon>
    </lineage>
</organism>
<dbReference type="SUPFAM" id="SSF56935">
    <property type="entry name" value="Porins"/>
    <property type="match status" value="1"/>
</dbReference>
<evidence type="ECO:0000313" key="11">
    <source>
        <dbReference type="Proteomes" id="UP000220133"/>
    </source>
</evidence>
<evidence type="ECO:0000313" key="10">
    <source>
        <dbReference type="EMBL" id="ATL49725.1"/>
    </source>
</evidence>
<keyword evidence="2 8" id="KW-0813">Transport</keyword>
<evidence type="ECO:0000256" key="4">
    <source>
        <dbReference type="ARBA" id="ARBA00022692"/>
    </source>
</evidence>
<dbReference type="Proteomes" id="UP000220133">
    <property type="component" value="Chromosome"/>
</dbReference>
<protein>
    <submittedName>
        <fullName evidence="10">TonB-dependent receptor</fullName>
    </submittedName>
</protein>
<comment type="similarity">
    <text evidence="8">Belongs to the TonB-dependent receptor family.</text>
</comment>
<reference evidence="10 11" key="1">
    <citation type="submission" date="2017-10" db="EMBL/GenBank/DDBJ databases">
        <title>Paenichitinophaga pekingensis gen. nov., sp. nov., isolated from activated sludge.</title>
        <authorList>
            <person name="Jin D."/>
            <person name="Kong X."/>
            <person name="Deng Y."/>
            <person name="Bai Z."/>
        </authorList>
    </citation>
    <scope>NUCLEOTIDE SEQUENCE [LARGE SCALE GENOMIC DNA]</scope>
    <source>
        <strain evidence="10 11">13</strain>
    </source>
</reference>
<dbReference type="Pfam" id="PF07715">
    <property type="entry name" value="Plug"/>
    <property type="match status" value="1"/>
</dbReference>
<dbReference type="GO" id="GO:0015344">
    <property type="term" value="F:siderophore uptake transmembrane transporter activity"/>
    <property type="evidence" value="ECO:0007669"/>
    <property type="project" value="TreeGrafter"/>
</dbReference>
<evidence type="ECO:0000259" key="9">
    <source>
        <dbReference type="Pfam" id="PF07715"/>
    </source>
</evidence>
<dbReference type="PANTHER" id="PTHR30069:SF29">
    <property type="entry name" value="HEMOGLOBIN AND HEMOGLOBIN-HAPTOGLOBIN-BINDING PROTEIN 1-RELATED"/>
    <property type="match status" value="1"/>
</dbReference>
<evidence type="ECO:0000256" key="3">
    <source>
        <dbReference type="ARBA" id="ARBA00022452"/>
    </source>
</evidence>
<dbReference type="KEGG" id="cbae:COR50_04110"/>
<dbReference type="Gene3D" id="2.170.130.10">
    <property type="entry name" value="TonB-dependent receptor, plug domain"/>
    <property type="match status" value="1"/>
</dbReference>
<dbReference type="GO" id="GO:0009279">
    <property type="term" value="C:cell outer membrane"/>
    <property type="evidence" value="ECO:0007669"/>
    <property type="project" value="UniProtKB-SubCell"/>
</dbReference>
<accession>A0A291R0M0</accession>
<dbReference type="Pfam" id="PF13715">
    <property type="entry name" value="CarbopepD_reg_2"/>
    <property type="match status" value="1"/>
</dbReference>
<dbReference type="InterPro" id="IPR039426">
    <property type="entry name" value="TonB-dep_rcpt-like"/>
</dbReference>
<dbReference type="AlphaFoldDB" id="A0A291R0M0"/>
<dbReference type="InterPro" id="IPR037066">
    <property type="entry name" value="Plug_dom_sf"/>
</dbReference>
<keyword evidence="11" id="KW-1185">Reference proteome</keyword>
<dbReference type="InterPro" id="IPR012910">
    <property type="entry name" value="Plug_dom"/>
</dbReference>
<dbReference type="PROSITE" id="PS52016">
    <property type="entry name" value="TONB_DEPENDENT_REC_3"/>
    <property type="match status" value="1"/>
</dbReference>
<evidence type="ECO:0000256" key="7">
    <source>
        <dbReference type="ARBA" id="ARBA00023237"/>
    </source>
</evidence>
<dbReference type="OrthoDB" id="9812892at2"/>
<keyword evidence="7 8" id="KW-0998">Cell outer membrane</keyword>
<comment type="subcellular location">
    <subcellularLocation>
        <location evidence="1 8">Cell outer membrane</location>
        <topology evidence="1 8">Multi-pass membrane protein</topology>
    </subcellularLocation>
</comment>